<dbReference type="Proteomes" id="UP000093352">
    <property type="component" value="Unassembled WGS sequence"/>
</dbReference>
<keyword evidence="1" id="KW-0472">Membrane</keyword>
<dbReference type="STRING" id="1871336.BBG48_08180"/>
<name>A0A371IJE6_9FIRM</name>
<gene>
    <name evidence="3" type="ORF">BBG48_009125</name>
</gene>
<dbReference type="InterPro" id="IPR057359">
    <property type="entry name" value="YfjL_N"/>
</dbReference>
<evidence type="ECO:0000313" key="3">
    <source>
        <dbReference type="EMBL" id="RDY20608.1"/>
    </source>
</evidence>
<evidence type="ECO:0000256" key="1">
    <source>
        <dbReference type="SAM" id="Phobius"/>
    </source>
</evidence>
<feature type="domain" description="YfjL-like N-terminal" evidence="2">
    <location>
        <begin position="11"/>
        <end position="77"/>
    </location>
</feature>
<feature type="transmembrane region" description="Helical" evidence="1">
    <location>
        <begin position="12"/>
        <end position="33"/>
    </location>
</feature>
<proteinExistence type="predicted"/>
<evidence type="ECO:0000313" key="4">
    <source>
        <dbReference type="Proteomes" id="UP000093352"/>
    </source>
</evidence>
<dbReference type="AlphaFoldDB" id="A0A371IJE6"/>
<evidence type="ECO:0000259" key="2">
    <source>
        <dbReference type="Pfam" id="PF25425"/>
    </source>
</evidence>
<comment type="caution">
    <text evidence="3">The sequence shown here is derived from an EMBL/GenBank/DDBJ whole genome shotgun (WGS) entry which is preliminary data.</text>
</comment>
<dbReference type="Pfam" id="PF25425">
    <property type="entry name" value="YfjL_N"/>
    <property type="match status" value="1"/>
</dbReference>
<sequence length="255" mass="30145">MDNSFTKNILKTIVYVFLFTFVCFVAYFLNAFFGNPVSKALVKGSAEKYINEHYSELDLEKDDIGYDFKAGNYYILLQDKNSKDTYFYLYFDSLGRYKSDTKDSVWFNTWSRFSDELNKYGKDIEKEYKTPYEISLRIIDNDYKEELKLKIDQEVDFNDFPFSIDAGAYGFAENPNYDETLKILKNLQSIMDKTPLKVAKYHIVLIPEKDRVKDSKEAQSWKNALTIHDIPADFLRTADEQDLMEYHKKMDEYSK</sequence>
<keyword evidence="1" id="KW-1133">Transmembrane helix</keyword>
<dbReference type="EMBL" id="MBEW02000026">
    <property type="protein sequence ID" value="RDY20608.1"/>
    <property type="molecule type" value="Genomic_DNA"/>
</dbReference>
<reference evidence="3 4" key="1">
    <citation type="journal article" date="2016" name="Genome Announc.">
        <title>Draft Genome Sequence of Criibacterium bergeronii gen. nov., sp. nov., Strain CCRI-22567T, Isolated from a Vaginal Sample from a Woman with Bacterial Vaginosis.</title>
        <authorList>
            <person name="Maheux A.F."/>
            <person name="Berube E."/>
            <person name="Boudreau D.K."/>
            <person name="Raymond F."/>
            <person name="Corbeil J."/>
            <person name="Roy P.H."/>
            <person name="Boissinot M."/>
            <person name="Omar R.F."/>
        </authorList>
    </citation>
    <scope>NUCLEOTIDE SEQUENCE [LARGE SCALE GENOMIC DNA]</scope>
    <source>
        <strain evidence="3 4">CCRI-22567</strain>
    </source>
</reference>
<organism evidence="3 4">
    <name type="scientific">Criibacterium bergeronii</name>
    <dbReference type="NCBI Taxonomy" id="1871336"/>
    <lineage>
        <taxon>Bacteria</taxon>
        <taxon>Bacillati</taxon>
        <taxon>Bacillota</taxon>
        <taxon>Clostridia</taxon>
        <taxon>Peptostreptococcales</taxon>
        <taxon>Filifactoraceae</taxon>
        <taxon>Criibacterium</taxon>
    </lineage>
</organism>
<keyword evidence="1" id="KW-0812">Transmembrane</keyword>
<protein>
    <recommendedName>
        <fullName evidence="2">YfjL-like N-terminal domain-containing protein</fullName>
    </recommendedName>
</protein>
<keyword evidence="4" id="KW-1185">Reference proteome</keyword>
<accession>A0A371IJE6</accession>
<dbReference type="RefSeq" id="WP_068912085.1">
    <property type="nucleotide sequence ID" value="NZ_MBEW02000026.1"/>
</dbReference>